<name>C6HCC5_AJECH</name>
<reference evidence="3" key="1">
    <citation type="submission" date="2009-05" db="EMBL/GenBank/DDBJ databases">
        <title>The genome sequence of Ajellomyces capsulatus strain H143.</title>
        <authorList>
            <person name="Champion M."/>
            <person name="Cuomo C.A."/>
            <person name="Ma L.-J."/>
            <person name="Henn M.R."/>
            <person name="Sil A."/>
            <person name="Goldman B."/>
            <person name="Young S.K."/>
            <person name="Kodira C.D."/>
            <person name="Zeng Q."/>
            <person name="Koehrsen M."/>
            <person name="Alvarado L."/>
            <person name="Berlin A.M."/>
            <person name="Borenstein D."/>
            <person name="Chen Z."/>
            <person name="Engels R."/>
            <person name="Freedman E."/>
            <person name="Gellesch M."/>
            <person name="Goldberg J."/>
            <person name="Griggs A."/>
            <person name="Gujja S."/>
            <person name="Heiman D.I."/>
            <person name="Hepburn T.A."/>
            <person name="Howarth C."/>
            <person name="Jen D."/>
            <person name="Larson L."/>
            <person name="Lewis B."/>
            <person name="Mehta T."/>
            <person name="Park D."/>
            <person name="Pearson M."/>
            <person name="Roberts A."/>
            <person name="Saif S."/>
            <person name="Shea T.D."/>
            <person name="Shenoy N."/>
            <person name="Sisk P."/>
            <person name="Stolte C."/>
            <person name="Sykes S."/>
            <person name="Walk T."/>
            <person name="White J."/>
            <person name="Yandava C."/>
            <person name="Klein B."/>
            <person name="McEwen J.G."/>
            <person name="Puccia R."/>
            <person name="Goldman G.H."/>
            <person name="Felipe M.S."/>
            <person name="Nino-Vega G."/>
            <person name="San-Blas G."/>
            <person name="Taylor J.W."/>
            <person name="Mendoza L."/>
            <person name="Galagan J.E."/>
            <person name="Nusbaum C."/>
            <person name="Birren B.W."/>
        </authorList>
    </citation>
    <scope>NUCLEOTIDE SEQUENCE [LARGE SCALE GENOMIC DNA]</scope>
    <source>
        <strain evidence="3">H143</strain>
    </source>
</reference>
<accession>C6HCC5</accession>
<sequence length="162" mass="18342">MQPPTGFGAFTLGQRPMASTPRIPAHCSPLQPTAARRQVGRPLLARRFLAQCDLLALISGDDDVNHKVHNELNDSLRPKNSWGARYRAYLTAMLKSSLQRRFKFFNLGSSTPLLLHSRSPVSRAHHRKFPCLMFSSITARHANEININAPRVSNYRVIRWLS</sequence>
<dbReference type="EMBL" id="GG692422">
    <property type="protein sequence ID" value="EER42215.1"/>
    <property type="molecule type" value="Genomic_DNA"/>
</dbReference>
<evidence type="ECO:0000313" key="2">
    <source>
        <dbReference type="EMBL" id="EER42215.1"/>
    </source>
</evidence>
<protein>
    <submittedName>
        <fullName evidence="2">Uncharacterized protein</fullName>
    </submittedName>
</protein>
<gene>
    <name evidence="2" type="ORF">HCDG_03674</name>
</gene>
<feature type="region of interest" description="Disordered" evidence="1">
    <location>
        <begin position="1"/>
        <end position="28"/>
    </location>
</feature>
<dbReference type="HOGENOM" id="CLU_1634904_0_0_1"/>
<dbReference type="AlphaFoldDB" id="C6HCC5"/>
<dbReference type="Proteomes" id="UP000002624">
    <property type="component" value="Unassembled WGS sequence"/>
</dbReference>
<dbReference type="VEuPathDB" id="FungiDB:HCDG_03674"/>
<evidence type="ECO:0000256" key="1">
    <source>
        <dbReference type="SAM" id="MobiDB-lite"/>
    </source>
</evidence>
<proteinExistence type="predicted"/>
<organism evidence="2 3">
    <name type="scientific">Ajellomyces capsulatus (strain H143)</name>
    <name type="common">Darling's disease fungus</name>
    <name type="synonym">Histoplasma capsulatum</name>
    <dbReference type="NCBI Taxonomy" id="544712"/>
    <lineage>
        <taxon>Eukaryota</taxon>
        <taxon>Fungi</taxon>
        <taxon>Dikarya</taxon>
        <taxon>Ascomycota</taxon>
        <taxon>Pezizomycotina</taxon>
        <taxon>Eurotiomycetes</taxon>
        <taxon>Eurotiomycetidae</taxon>
        <taxon>Onygenales</taxon>
        <taxon>Ajellomycetaceae</taxon>
        <taxon>Histoplasma</taxon>
    </lineage>
</organism>
<evidence type="ECO:0000313" key="3">
    <source>
        <dbReference type="Proteomes" id="UP000002624"/>
    </source>
</evidence>